<name>A0A074MKX4_9SPHN</name>
<dbReference type="EMBL" id="JMIX01000006">
    <property type="protein sequence ID" value="KEO93465.1"/>
    <property type="molecule type" value="Genomic_DNA"/>
</dbReference>
<proteinExistence type="predicted"/>
<evidence type="ECO:0000256" key="1">
    <source>
        <dbReference type="SAM" id="SignalP"/>
    </source>
</evidence>
<evidence type="ECO:0000313" key="3">
    <source>
        <dbReference type="Proteomes" id="UP000027866"/>
    </source>
</evidence>
<dbReference type="KEGG" id="elq:Ga0102493_11148"/>
<reference evidence="2 3" key="1">
    <citation type="submission" date="2014-04" db="EMBL/GenBank/DDBJ databases">
        <title>A comprehensive comparison of genomes of Erythrobacter spp. Strains.</title>
        <authorList>
            <person name="Zheng Q."/>
        </authorList>
    </citation>
    <scope>NUCLEOTIDE SEQUENCE [LARGE SCALE GENOMIC DNA]</scope>
    <source>
        <strain evidence="2 3">DSM 8509</strain>
    </source>
</reference>
<protein>
    <submittedName>
        <fullName evidence="2">Uncharacterized protein</fullName>
    </submittedName>
</protein>
<organism evidence="2 3">
    <name type="scientific">Erythrobacter litoralis</name>
    <dbReference type="NCBI Taxonomy" id="39960"/>
    <lineage>
        <taxon>Bacteria</taxon>
        <taxon>Pseudomonadati</taxon>
        <taxon>Pseudomonadota</taxon>
        <taxon>Alphaproteobacteria</taxon>
        <taxon>Sphingomonadales</taxon>
        <taxon>Erythrobacteraceae</taxon>
        <taxon>Erythrobacter/Porphyrobacter group</taxon>
        <taxon>Erythrobacter</taxon>
    </lineage>
</organism>
<dbReference type="PATRIC" id="fig|39960.10.peg.2397"/>
<keyword evidence="3" id="KW-1185">Reference proteome</keyword>
<sequence>MHSTWIFGRRPLALPWFLMASLAGAIPLPAIAQETAATGAQPASDGHIVYSREVGHSVGAPNFPGRSHEAVTAPTGMLIATVSNGLVPLSDLETASVTASLPRSLAVLDLGGAQGIIASTLGGQANQINPSENASLNPGSTIGTAMQSLHGALGSLSVITGGKP</sequence>
<accession>A0A074MKX4</accession>
<feature type="signal peptide" evidence="1">
    <location>
        <begin position="1"/>
        <end position="32"/>
    </location>
</feature>
<dbReference type="AlphaFoldDB" id="A0A074MKX4"/>
<evidence type="ECO:0000313" key="2">
    <source>
        <dbReference type="EMBL" id="KEO93465.1"/>
    </source>
</evidence>
<dbReference type="Proteomes" id="UP000027866">
    <property type="component" value="Unassembled WGS sequence"/>
</dbReference>
<gene>
    <name evidence="2" type="ORF">EH32_12180</name>
</gene>
<dbReference type="RefSeq" id="WP_069297526.1">
    <property type="nucleotide sequence ID" value="NZ_CP017057.1"/>
</dbReference>
<keyword evidence="1" id="KW-0732">Signal</keyword>
<feature type="chain" id="PRO_5001697274" evidence="1">
    <location>
        <begin position="33"/>
        <end position="164"/>
    </location>
</feature>
<comment type="caution">
    <text evidence="2">The sequence shown here is derived from an EMBL/GenBank/DDBJ whole genome shotgun (WGS) entry which is preliminary data.</text>
</comment>